<dbReference type="EMBL" id="HF548284">
    <property type="protein sequence ID" value="CCO21099.1"/>
    <property type="molecule type" value="Genomic_DNA"/>
</dbReference>
<proteinExistence type="predicted"/>
<name>S0DFQ2_9ZZZZ</name>
<dbReference type="EMBL" id="HF548288">
    <property type="protein sequence ID" value="CCO21219.1"/>
    <property type="molecule type" value="Genomic_DNA"/>
</dbReference>
<dbReference type="EMBL" id="HF548287">
    <property type="protein sequence ID" value="CCO21197.1"/>
    <property type="molecule type" value="Genomic_DNA"/>
</dbReference>
<evidence type="ECO:0000313" key="6">
    <source>
        <dbReference type="EMBL" id="CCO21280.1"/>
    </source>
</evidence>
<dbReference type="EMBL" id="HF548289">
    <property type="protein sequence ID" value="CCO21262.1"/>
    <property type="molecule type" value="Genomic_DNA"/>
</dbReference>
<evidence type="ECO:0000313" key="5">
    <source>
        <dbReference type="EMBL" id="CCO21262.1"/>
    </source>
</evidence>
<evidence type="ECO:0000313" key="3">
    <source>
        <dbReference type="EMBL" id="CCO21197.1"/>
    </source>
</evidence>
<dbReference type="EMBL" id="HF548290">
    <property type="protein sequence ID" value="CCO21280.1"/>
    <property type="molecule type" value="Genomic_DNA"/>
</dbReference>
<dbReference type="AlphaFoldDB" id="S0DFQ2"/>
<dbReference type="EMBL" id="HF548291">
    <property type="protein sequence ID" value="CCO21310.1"/>
    <property type="molecule type" value="Genomic_DNA"/>
</dbReference>
<reference evidence="7" key="2">
    <citation type="journal article" date="2013" name="Biotechnol. Biofuels">
        <title>Mining for hemicellulases in the fungus-growing termite Pseudacanthotermes militaris using functional metagenomics.</title>
        <authorList>
            <person name="Bastien G."/>
            <person name="Arnal G."/>
            <person name="Bozonnet S."/>
            <person name="Laguerre S."/>
            <person name="Ferreira F."/>
            <person name="Faure R."/>
            <person name="Henrissat B."/>
            <person name="Lefevre F."/>
            <person name="Robe P."/>
            <person name="Bouchez O."/>
            <person name="Noirot C."/>
            <person name="Dumon C."/>
            <person name="O'Donohue M."/>
        </authorList>
    </citation>
    <scope>NUCLEOTIDE SEQUENCE</scope>
</reference>
<protein>
    <submittedName>
        <fullName evidence="7">Uncharacterized protein</fullName>
    </submittedName>
</protein>
<dbReference type="PROSITE" id="PS51257">
    <property type="entry name" value="PROKAR_LIPOPROTEIN"/>
    <property type="match status" value="1"/>
</dbReference>
<evidence type="ECO:0000313" key="2">
    <source>
        <dbReference type="EMBL" id="CCO21144.1"/>
    </source>
</evidence>
<evidence type="ECO:0000313" key="4">
    <source>
        <dbReference type="EMBL" id="CCO21219.1"/>
    </source>
</evidence>
<gene>
    <name evidence="1" type="ORF">BN138_287</name>
    <name evidence="2" type="ORF">BN138_332</name>
    <name evidence="3" type="ORF">BN138_385</name>
    <name evidence="4" type="ORF">BN138_407</name>
    <name evidence="5" type="ORF">BN138_450</name>
    <name evidence="6" type="ORF">BN138_468</name>
    <name evidence="7" type="ORF">BN138_498</name>
</gene>
<organism evidence="7">
    <name type="scientific">termite gut metagenome</name>
    <dbReference type="NCBI Taxonomy" id="433724"/>
    <lineage>
        <taxon>unclassified sequences</taxon>
        <taxon>metagenomes</taxon>
        <taxon>organismal metagenomes</taxon>
    </lineage>
</organism>
<dbReference type="EMBL" id="HF548286">
    <property type="protein sequence ID" value="CCO21144.1"/>
    <property type="molecule type" value="Genomic_DNA"/>
</dbReference>
<reference evidence="7" key="1">
    <citation type="submission" date="2012-10" db="EMBL/GenBank/DDBJ databases">
        <authorList>
            <person name="Sandrine L."/>
        </authorList>
    </citation>
    <scope>NUCLEOTIDE SEQUENCE</scope>
</reference>
<sequence>MRTILLTLILSIAACGLQAQKVVYRLSDGTRHKYVAEETDIIFSKRESDEGAVSGSVEVLSSLIPTAVKMGFRLADSMFARQARRYKAEYVRFQSNLYAGDRGYAPKSITFRRKILFDNESDDYGTALEIKFKKRAIEDLDGAIVYYIDTIVLNYSSAKVLKGDRLDYTITLEPVTYSNKDKEQKRLKIAPIIIRSVKDGCSGYATEGTDEDLRYRTEIFMIPEDTYLLGMTINVTESNPRVVGIEKLRNIWNAYGNDAKTGIVDPLGRHAAEARVKFNETTAQD</sequence>
<evidence type="ECO:0000313" key="7">
    <source>
        <dbReference type="EMBL" id="CCO21310.1"/>
    </source>
</evidence>
<accession>S0DFQ2</accession>
<evidence type="ECO:0000313" key="1">
    <source>
        <dbReference type="EMBL" id="CCO21099.1"/>
    </source>
</evidence>